<name>A0A425B5G1_NEIME</name>
<proteinExistence type="predicted"/>
<sequence>MKIANALIHNTVRIECLSADGQSISTGTAFLFLFDFDKTGVIPVLVTNKHVVFVESAKKIAITLTKDENGSPNHKENITFTIEDFIQNCLPHPDENIDLCIAPVGHFFNQLINHNFSPFIKGIRESDIMQTEEMDQLSAFEEVFMIGYPNGLWDSKNNLPIFRTGITATHPAIDFEGKKEFMIDVACFPGSSGSPVFKYIPAGLRKIENDGFAITADETFKLMGILYAGPQQTISGEIYITTVNKPISVSSIPINLGFVIKAEKLLDFKPILKNFLEKNRE</sequence>
<gene>
    <name evidence="2" type="ORF">COH52_00040</name>
    <name evidence="1" type="ORF">ERS514591_00051</name>
</gene>
<reference evidence="2 4" key="2">
    <citation type="submission" date="2017-09" db="EMBL/GenBank/DDBJ databases">
        <title>Phenotypic and genotypic characterization of Colombian isolates of Neisseria meningitidis recovered from invasive disease.</title>
        <authorList>
            <person name="Duarte C."/>
            <person name="Gabastou J.M."/>
            <person name="Moreno J."/>
        </authorList>
    </citation>
    <scope>NUCLEOTIDE SEQUENCE [LARGE SCALE GENOMIC DNA]</scope>
    <source>
        <strain evidence="2 4">INS-Nm1012</strain>
    </source>
</reference>
<dbReference type="OMA" id="DQVNLMP"/>
<accession>A0A425B5G1</accession>
<dbReference type="GO" id="GO:0008233">
    <property type="term" value="F:peptidase activity"/>
    <property type="evidence" value="ECO:0007669"/>
    <property type="project" value="UniProtKB-KW"/>
</dbReference>
<organism evidence="2 4">
    <name type="scientific">Neisseria meningitidis</name>
    <dbReference type="NCBI Taxonomy" id="487"/>
    <lineage>
        <taxon>Bacteria</taxon>
        <taxon>Pseudomonadati</taxon>
        <taxon>Pseudomonadota</taxon>
        <taxon>Betaproteobacteria</taxon>
        <taxon>Neisseriales</taxon>
        <taxon>Neisseriaceae</taxon>
        <taxon>Neisseria</taxon>
    </lineage>
</organism>
<dbReference type="InterPro" id="IPR009003">
    <property type="entry name" value="Peptidase_S1_PA"/>
</dbReference>
<dbReference type="SUPFAM" id="SSF50494">
    <property type="entry name" value="Trypsin-like serine proteases"/>
    <property type="match status" value="1"/>
</dbReference>
<dbReference type="Gene3D" id="2.40.10.10">
    <property type="entry name" value="Trypsin-like serine proteases"/>
    <property type="match status" value="2"/>
</dbReference>
<comment type="caution">
    <text evidence="2">The sequence shown here is derived from an EMBL/GenBank/DDBJ whole genome shotgun (WGS) entry which is preliminary data.</text>
</comment>
<keyword evidence="2" id="KW-0645">Protease</keyword>
<dbReference type="GO" id="GO:0006508">
    <property type="term" value="P:proteolysis"/>
    <property type="evidence" value="ECO:0007669"/>
    <property type="project" value="UniProtKB-KW"/>
</dbReference>
<dbReference type="Proteomes" id="UP000072443">
    <property type="component" value="Unassembled WGS sequence"/>
</dbReference>
<dbReference type="RefSeq" id="WP_002219113.1">
    <property type="nucleotide sequence ID" value="NZ_CP012391.1"/>
</dbReference>
<dbReference type="AlphaFoldDB" id="A0A425B5G1"/>
<dbReference type="Pfam" id="PF13365">
    <property type="entry name" value="Trypsin_2"/>
    <property type="match status" value="1"/>
</dbReference>
<evidence type="ECO:0000313" key="1">
    <source>
        <dbReference type="EMBL" id="CWP33745.1"/>
    </source>
</evidence>
<reference evidence="1 3" key="1">
    <citation type="submission" date="2016-02" db="EMBL/GenBank/DDBJ databases">
        <authorList>
            <consortium name="Pathogen Informatics"/>
        </authorList>
    </citation>
    <scope>NUCLEOTIDE SEQUENCE [LARGE SCALE GENOMIC DNA]</scope>
    <source>
        <strain evidence="1 3">2842STDY5881269</strain>
    </source>
</reference>
<evidence type="ECO:0000313" key="4">
    <source>
        <dbReference type="Proteomes" id="UP000283666"/>
    </source>
</evidence>
<dbReference type="Proteomes" id="UP000283666">
    <property type="component" value="Unassembled WGS sequence"/>
</dbReference>
<dbReference type="EMBL" id="NWZY01000001">
    <property type="protein sequence ID" value="RQK81763.1"/>
    <property type="molecule type" value="Genomic_DNA"/>
</dbReference>
<protein>
    <submittedName>
        <fullName evidence="2">Serine protease</fullName>
    </submittedName>
</protein>
<keyword evidence="2" id="KW-0378">Hydrolase</keyword>
<dbReference type="EMBL" id="FEVP01000001">
    <property type="protein sequence ID" value="CWP33745.1"/>
    <property type="molecule type" value="Genomic_DNA"/>
</dbReference>
<dbReference type="InterPro" id="IPR043504">
    <property type="entry name" value="Peptidase_S1_PA_chymotrypsin"/>
</dbReference>
<evidence type="ECO:0000313" key="3">
    <source>
        <dbReference type="Proteomes" id="UP000072443"/>
    </source>
</evidence>
<evidence type="ECO:0000313" key="2">
    <source>
        <dbReference type="EMBL" id="RQK81763.1"/>
    </source>
</evidence>